<dbReference type="InterPro" id="IPR013696">
    <property type="entry name" value="TiaS_FLD"/>
</dbReference>
<comment type="catalytic activity">
    <reaction evidence="6">
        <text>cytidine(34) in tRNA(Ile2) + agmatine + ATP + H2O = 2-agmatinylcytidine(34) in tRNA(Ile2) + AMP + 2 phosphate + 2 H(+)</text>
        <dbReference type="Rhea" id="RHEA:43608"/>
        <dbReference type="Rhea" id="RHEA-COMP:10625"/>
        <dbReference type="Rhea" id="RHEA-COMP:10626"/>
        <dbReference type="ChEBI" id="CHEBI:15377"/>
        <dbReference type="ChEBI" id="CHEBI:15378"/>
        <dbReference type="ChEBI" id="CHEBI:30616"/>
        <dbReference type="ChEBI" id="CHEBI:43474"/>
        <dbReference type="ChEBI" id="CHEBI:58145"/>
        <dbReference type="ChEBI" id="CHEBI:82748"/>
        <dbReference type="ChEBI" id="CHEBI:83545"/>
        <dbReference type="ChEBI" id="CHEBI:456215"/>
        <dbReference type="EC" id="6.3.4.22"/>
    </reaction>
</comment>
<dbReference type="CDD" id="cd04482">
    <property type="entry name" value="RPA2_OBF_like"/>
    <property type="match status" value="1"/>
</dbReference>
<reference evidence="11 12" key="1">
    <citation type="journal article" date="2013" name="Appl. Environ. Microbiol.">
        <title>Variation of the Virus-Related Elements within Syntenic Genomes of the Hyperthermophilic Archaeon Aeropyrum.</title>
        <authorList>
            <person name="Daifuku T."/>
            <person name="Yoshida T."/>
            <person name="Kitamura T."/>
            <person name="Kawaichi S."/>
            <person name="Inoue T."/>
            <person name="Nomura K."/>
            <person name="Yoshida Y."/>
            <person name="Kuno S."/>
            <person name="Sako Y."/>
        </authorList>
    </citation>
    <scope>NUCLEOTIDE SEQUENCE [LARGE SCALE GENOMIC DNA]</scope>
    <source>
        <strain evidence="11 12">SY1</strain>
    </source>
</reference>
<feature type="domain" description="TiaS C-terminal zinc ribbon" evidence="10">
    <location>
        <begin position="354"/>
        <end position="395"/>
    </location>
</feature>
<comment type="subcellular location">
    <subcellularLocation>
        <location evidence="6">Cytoplasm</location>
    </subcellularLocation>
</comment>
<dbReference type="Pfam" id="PF23783">
    <property type="entry name" value="Zn_ribbon_TiaS"/>
    <property type="match status" value="1"/>
</dbReference>
<dbReference type="AlphaFoldDB" id="U3T8V6"/>
<dbReference type="PANTHER" id="PTHR40705">
    <property type="entry name" value="TRNA(ILE2) 2-AGMATINYLCYTIDINE SYNTHETASE TIAS"/>
    <property type="match status" value="1"/>
</dbReference>
<evidence type="ECO:0000256" key="6">
    <source>
        <dbReference type="HAMAP-Rule" id="MF_01892"/>
    </source>
</evidence>
<keyword evidence="5 6" id="KW-0067">ATP-binding</keyword>
<dbReference type="GO" id="GO:0005737">
    <property type="term" value="C:cytoplasm"/>
    <property type="evidence" value="ECO:0007669"/>
    <property type="project" value="UniProtKB-SubCell"/>
</dbReference>
<feature type="domain" description="TiaS-like TCKD" evidence="9">
    <location>
        <begin position="2"/>
        <end position="65"/>
    </location>
</feature>
<dbReference type="InterPro" id="IPR055394">
    <property type="entry name" value="Zn_ribbon_TiaS"/>
</dbReference>
<feature type="domain" description="TiaS FLD" evidence="8">
    <location>
        <begin position="141"/>
        <end position="251"/>
    </location>
</feature>
<name>U3T8V6_9CREN</name>
<dbReference type="GeneID" id="17109955"/>
<proteinExistence type="inferred from homology"/>
<comment type="function">
    <text evidence="6">ATP-dependent agmatine transferase that catalyzes the formation of 2-agmatinylcytidine (agm2C) at the wobble position (C34) of tRNA(Ile2), converting the codon specificity from AUG to AUA.</text>
</comment>
<dbReference type="GO" id="GO:0016879">
    <property type="term" value="F:ligase activity, forming carbon-nitrogen bonds"/>
    <property type="evidence" value="ECO:0007669"/>
    <property type="project" value="UniProtKB-UniRule"/>
</dbReference>
<dbReference type="GO" id="GO:0002101">
    <property type="term" value="P:tRNA wobble cytosine modification"/>
    <property type="evidence" value="ECO:0007669"/>
    <property type="project" value="UniProtKB-UniRule"/>
</dbReference>
<dbReference type="Proteomes" id="UP000016887">
    <property type="component" value="Chromosome"/>
</dbReference>
<evidence type="ECO:0000256" key="1">
    <source>
        <dbReference type="ARBA" id="ARBA00022490"/>
    </source>
</evidence>
<organism evidence="11 12">
    <name type="scientific">Aeropyrum camini SY1 = JCM 12091</name>
    <dbReference type="NCBI Taxonomy" id="1198449"/>
    <lineage>
        <taxon>Archaea</taxon>
        <taxon>Thermoproteota</taxon>
        <taxon>Thermoprotei</taxon>
        <taxon>Desulfurococcales</taxon>
        <taxon>Desulfurococcaceae</taxon>
        <taxon>Aeropyrum</taxon>
    </lineage>
</organism>
<keyword evidence="1 6" id="KW-0963">Cytoplasm</keyword>
<protein>
    <recommendedName>
        <fullName evidence="6">tRNA(Ile2) 2-agmatinylcytidine synthetase TiaS</fullName>
        <shortName evidence="6">tRNA(Ile2)-agm2C synthetase</shortName>
        <ecNumber evidence="6">6.3.4.22</ecNumber>
    </recommendedName>
    <alternativeName>
        <fullName evidence="6">tRNA(Ile2) agmatidine synthetase</fullName>
    </alternativeName>
</protein>
<feature type="compositionally biased region" description="Polar residues" evidence="7">
    <location>
        <begin position="449"/>
        <end position="460"/>
    </location>
</feature>
<dbReference type="RefSeq" id="WP_022541233.1">
    <property type="nucleotide sequence ID" value="NC_022521.1"/>
</dbReference>
<comment type="similarity">
    <text evidence="6">Belongs to the TiaS family.</text>
</comment>
<dbReference type="Gene3D" id="3.30.70.2200">
    <property type="match status" value="1"/>
</dbReference>
<dbReference type="InterPro" id="IPR024913">
    <property type="entry name" value="tRNA_Ile2__agm2C_synt"/>
</dbReference>
<dbReference type="EC" id="6.3.4.22" evidence="6"/>
<feature type="region of interest" description="Disordered" evidence="7">
    <location>
        <begin position="432"/>
        <end position="460"/>
    </location>
</feature>
<dbReference type="STRING" id="1198449.ACAM_0488"/>
<evidence type="ECO:0000256" key="2">
    <source>
        <dbReference type="ARBA" id="ARBA00022598"/>
    </source>
</evidence>
<keyword evidence="4 6" id="KW-0547">Nucleotide-binding</keyword>
<dbReference type="Pfam" id="PF08489">
    <property type="entry name" value="TiaS_FLD"/>
    <property type="match status" value="1"/>
</dbReference>
<dbReference type="GO" id="GO:0005524">
    <property type="term" value="F:ATP binding"/>
    <property type="evidence" value="ECO:0007669"/>
    <property type="project" value="UniProtKB-KW"/>
</dbReference>
<dbReference type="eggNOG" id="arCOG01115">
    <property type="taxonomic scope" value="Archaea"/>
</dbReference>
<dbReference type="GO" id="GO:0003677">
    <property type="term" value="F:DNA binding"/>
    <property type="evidence" value="ECO:0007669"/>
    <property type="project" value="UniProtKB-KW"/>
</dbReference>
<dbReference type="EMBL" id="AP012489">
    <property type="protein sequence ID" value="BAN89957.1"/>
    <property type="molecule type" value="Genomic_DNA"/>
</dbReference>
<evidence type="ECO:0000256" key="3">
    <source>
        <dbReference type="ARBA" id="ARBA00022694"/>
    </source>
</evidence>
<evidence type="ECO:0000256" key="4">
    <source>
        <dbReference type="ARBA" id="ARBA00022741"/>
    </source>
</evidence>
<evidence type="ECO:0000259" key="8">
    <source>
        <dbReference type="Pfam" id="PF08489"/>
    </source>
</evidence>
<dbReference type="PATRIC" id="fig|1198449.6.peg.492"/>
<dbReference type="PANTHER" id="PTHR40705:SF2">
    <property type="entry name" value="DUF1743 DOMAIN-CONTAINING PROTEIN"/>
    <property type="match status" value="1"/>
</dbReference>
<dbReference type="Pfam" id="PF22641">
    <property type="entry name" value="TiaS_TCKD"/>
    <property type="match status" value="1"/>
</dbReference>
<gene>
    <name evidence="6" type="primary">tiaS</name>
    <name evidence="11" type="ORF">ACAM_0488</name>
</gene>
<evidence type="ECO:0000256" key="7">
    <source>
        <dbReference type="SAM" id="MobiDB-lite"/>
    </source>
</evidence>
<keyword evidence="11" id="KW-0238">DNA-binding</keyword>
<evidence type="ECO:0000313" key="12">
    <source>
        <dbReference type="Proteomes" id="UP000016887"/>
    </source>
</evidence>
<dbReference type="KEGG" id="acj:ACAM_0488"/>
<evidence type="ECO:0000313" key="11">
    <source>
        <dbReference type="EMBL" id="BAN89957.1"/>
    </source>
</evidence>
<dbReference type="Gene3D" id="3.90.600.20">
    <property type="match status" value="1"/>
</dbReference>
<dbReference type="Gene3D" id="2.40.50.1010">
    <property type="match status" value="1"/>
</dbReference>
<accession>U3T8V6</accession>
<feature type="compositionally biased region" description="Pro residues" evidence="7">
    <location>
        <begin position="436"/>
        <end position="445"/>
    </location>
</feature>
<dbReference type="InterPro" id="IPR053870">
    <property type="entry name" value="TiaS-like_TCKD"/>
</dbReference>
<keyword evidence="12" id="KW-1185">Reference proteome</keyword>
<evidence type="ECO:0000259" key="10">
    <source>
        <dbReference type="Pfam" id="PF23783"/>
    </source>
</evidence>
<dbReference type="OrthoDB" id="39189at2157"/>
<dbReference type="HAMAP" id="MF_01892">
    <property type="entry name" value="tRNA_Ile2_agm2C_synt"/>
    <property type="match status" value="1"/>
</dbReference>
<keyword evidence="3 6" id="KW-0819">tRNA processing</keyword>
<sequence length="460" mass="50089">MAFDDIDFRGGGCTTHFAGLLLHTLLPRGRYTLADYPLLVRLNPGIPWKTRGNASVVIRLWTRGEDEALDAVETAVQLMWDYTGGRPSEAGKGPGMAALVGDPFRPSLEELYRRALAGVLDRGFAVAVVEREGGWVRGGWGVVGASASLAALKPGEDYTWELVAYRKPEMWGKGRCVDWEAAARVEASLPPCTFNNIDIAGGRVAAAPAGPDPVLTGFRGDCPHLLHRYSEALCEEPHFWVLYRSNQHTDAPRGVERRVYPYSYVTLEAVVAGTPQTLPGGHVVVRASAGGGEVDLVFYREASPLNQVARLLAPGDLVEAMGSVRPYRPRGLWTVAVDKLSVKRLSPVIEVHSPLCPRCGARLESAGRGRGYRCPRCGFSSPSARPIETPVPRALQPGVYTPREGRLRHLVAPPGRRPARWTPPRLVEALWAYSPDPTPPRPPPVGDSFSLQQSPLGPRE</sequence>
<keyword evidence="2 6" id="KW-0436">Ligase</keyword>
<evidence type="ECO:0000256" key="5">
    <source>
        <dbReference type="ARBA" id="ARBA00022840"/>
    </source>
</evidence>
<evidence type="ECO:0000259" key="9">
    <source>
        <dbReference type="Pfam" id="PF22641"/>
    </source>
</evidence>